<dbReference type="Proteomes" id="UP000032247">
    <property type="component" value="Unassembled WGS sequence"/>
</dbReference>
<gene>
    <name evidence="1" type="ORF">SC09_Contig19orf00084</name>
</gene>
<evidence type="ECO:0000313" key="2">
    <source>
        <dbReference type="Proteomes" id="UP000032247"/>
    </source>
</evidence>
<dbReference type="AlphaFoldDB" id="A0A0D1L078"/>
<name>A0A0D1L078_BACIU</name>
<organism evidence="1 2">
    <name type="scientific">Bacillus subtilis</name>
    <dbReference type="NCBI Taxonomy" id="1423"/>
    <lineage>
        <taxon>Bacteria</taxon>
        <taxon>Bacillati</taxon>
        <taxon>Bacillota</taxon>
        <taxon>Bacilli</taxon>
        <taxon>Bacillales</taxon>
        <taxon>Bacillaceae</taxon>
        <taxon>Bacillus</taxon>
    </lineage>
</organism>
<evidence type="ECO:0000313" key="1">
    <source>
        <dbReference type="EMBL" id="KIU11837.1"/>
    </source>
</evidence>
<sequence length="88" mass="10113">MFNINLLNQARLESDLDSLGCLDIAEELIEKMMEDVFYSDVAQRIIVQTLAVINNANAKLQATFNILEDEDMETDERSVEFEGISYYE</sequence>
<accession>A0A0D1L078</accession>
<reference evidence="1 2" key="1">
    <citation type="submission" date="2014-12" db="EMBL/GenBank/DDBJ databases">
        <title>Comparative genome analysis of Bacillus coagulans HM-08, Clostridium butyricum HM-68, Bacillus subtilis HM-66 and Bacillus licheniformis BL-09.</title>
        <authorList>
            <person name="Zhang H."/>
        </authorList>
    </citation>
    <scope>NUCLEOTIDE SEQUENCE [LARGE SCALE GENOMIC DNA]</scope>
    <source>
        <strain evidence="1 2">HM-66</strain>
    </source>
</reference>
<protein>
    <submittedName>
        <fullName evidence="1">Uncharacterized protein</fullName>
    </submittedName>
</protein>
<dbReference type="EMBL" id="JXBC01000002">
    <property type="protein sequence ID" value="KIU11837.1"/>
    <property type="molecule type" value="Genomic_DNA"/>
</dbReference>
<dbReference type="RefSeq" id="WP_009966624.1">
    <property type="nucleotide sequence ID" value="NZ_CAJNPS010000003.1"/>
</dbReference>
<dbReference type="PATRIC" id="fig|1423.173.peg.720"/>
<comment type="caution">
    <text evidence="1">The sequence shown here is derived from an EMBL/GenBank/DDBJ whole genome shotgun (WGS) entry which is preliminary data.</text>
</comment>
<proteinExistence type="predicted"/>